<dbReference type="Gene3D" id="2.60.120.330">
    <property type="entry name" value="B-lactam Antibiotic, Isopenicillin N Synthase, Chain"/>
    <property type="match status" value="1"/>
</dbReference>
<sequence length="179" mass="20456">MSETVIRMVAESYGAERVFESIRESAFYTLRFVKYRTWRSSDESEVGLLAHRDTGFITILHQHEVEGLQIKTKDGQWIDAKPSPSSFIVLAGYTLMAWSNDRVQACEHQVSTTENEKIRYSIGLFTYTKGEIHVPEEMVDEKHPLGYKPIDSFGFHAFLLSKEGHKSAFPIKAYCGINN</sequence>
<dbReference type="Proteomes" id="UP001187192">
    <property type="component" value="Unassembled WGS sequence"/>
</dbReference>
<evidence type="ECO:0000313" key="3">
    <source>
        <dbReference type="Proteomes" id="UP001187192"/>
    </source>
</evidence>
<proteinExistence type="predicted"/>
<protein>
    <recommendedName>
        <fullName evidence="1">Fe2OG dioxygenase domain-containing protein</fullName>
    </recommendedName>
</protein>
<dbReference type="InterPro" id="IPR044861">
    <property type="entry name" value="IPNS-like_FE2OG_OXY"/>
</dbReference>
<dbReference type="SUPFAM" id="SSF51197">
    <property type="entry name" value="Clavaminate synthase-like"/>
    <property type="match status" value="1"/>
</dbReference>
<comment type="caution">
    <text evidence="2">The sequence shown here is derived from an EMBL/GenBank/DDBJ whole genome shotgun (WGS) entry which is preliminary data.</text>
</comment>
<dbReference type="EMBL" id="BTGU01000006">
    <property type="protein sequence ID" value="GMN37300.1"/>
    <property type="molecule type" value="Genomic_DNA"/>
</dbReference>
<dbReference type="PROSITE" id="PS51471">
    <property type="entry name" value="FE2OG_OXY"/>
    <property type="match status" value="1"/>
</dbReference>
<evidence type="ECO:0000259" key="1">
    <source>
        <dbReference type="PROSITE" id="PS51471"/>
    </source>
</evidence>
<gene>
    <name evidence="2" type="ORF">TIFTF001_006716</name>
</gene>
<dbReference type="InterPro" id="IPR050231">
    <property type="entry name" value="Iron_ascorbate_oxido_reductase"/>
</dbReference>
<feature type="domain" description="Fe2OG dioxygenase" evidence="1">
    <location>
        <begin position="25"/>
        <end position="129"/>
    </location>
</feature>
<evidence type="ECO:0000313" key="2">
    <source>
        <dbReference type="EMBL" id="GMN37300.1"/>
    </source>
</evidence>
<dbReference type="Pfam" id="PF03171">
    <property type="entry name" value="2OG-FeII_Oxy"/>
    <property type="match status" value="1"/>
</dbReference>
<dbReference type="PANTHER" id="PTHR47990">
    <property type="entry name" value="2-OXOGLUTARATE (2OG) AND FE(II)-DEPENDENT OXYGENASE SUPERFAMILY PROTEIN-RELATED"/>
    <property type="match status" value="1"/>
</dbReference>
<dbReference type="AlphaFoldDB" id="A0AA88CYY9"/>
<dbReference type="InterPro" id="IPR005123">
    <property type="entry name" value="Oxoglu/Fe-dep_dioxygenase_dom"/>
</dbReference>
<reference evidence="2" key="1">
    <citation type="submission" date="2023-07" db="EMBL/GenBank/DDBJ databases">
        <title>draft genome sequence of fig (Ficus carica).</title>
        <authorList>
            <person name="Takahashi T."/>
            <person name="Nishimura K."/>
        </authorList>
    </citation>
    <scope>NUCLEOTIDE SEQUENCE</scope>
</reference>
<organism evidence="2 3">
    <name type="scientific">Ficus carica</name>
    <name type="common">Common fig</name>
    <dbReference type="NCBI Taxonomy" id="3494"/>
    <lineage>
        <taxon>Eukaryota</taxon>
        <taxon>Viridiplantae</taxon>
        <taxon>Streptophyta</taxon>
        <taxon>Embryophyta</taxon>
        <taxon>Tracheophyta</taxon>
        <taxon>Spermatophyta</taxon>
        <taxon>Magnoliopsida</taxon>
        <taxon>eudicotyledons</taxon>
        <taxon>Gunneridae</taxon>
        <taxon>Pentapetalae</taxon>
        <taxon>rosids</taxon>
        <taxon>fabids</taxon>
        <taxon>Rosales</taxon>
        <taxon>Moraceae</taxon>
        <taxon>Ficeae</taxon>
        <taxon>Ficus</taxon>
    </lineage>
</organism>
<dbReference type="InterPro" id="IPR027443">
    <property type="entry name" value="IPNS-like_sf"/>
</dbReference>
<name>A0AA88CYY9_FICCA</name>
<accession>A0AA88CYY9</accession>
<keyword evidence="3" id="KW-1185">Reference proteome</keyword>